<evidence type="ECO:0000313" key="8">
    <source>
        <dbReference type="Proteomes" id="UP000239899"/>
    </source>
</evidence>
<dbReference type="EC" id="3.2.2.n1" evidence="2 6"/>
<dbReference type="STRING" id="3076.A0A2P6TXN5"/>
<protein>
    <recommendedName>
        <fullName evidence="2 6">Cytokinin riboside 5'-monophosphate phosphoribohydrolase</fullName>
        <ecNumber evidence="2 6">3.2.2.n1</ecNumber>
    </recommendedName>
</protein>
<dbReference type="Pfam" id="PF03641">
    <property type="entry name" value="Lysine_decarbox"/>
    <property type="match status" value="1"/>
</dbReference>
<comment type="catalytic activity">
    <reaction evidence="5 6">
        <text>9-ribosyl-trans-zeatin 5'-phosphate + H2O = trans-zeatin + D-ribose 5-phosphate</text>
        <dbReference type="Rhea" id="RHEA:48564"/>
        <dbReference type="ChEBI" id="CHEBI:15377"/>
        <dbReference type="ChEBI" id="CHEBI:16522"/>
        <dbReference type="ChEBI" id="CHEBI:78346"/>
        <dbReference type="ChEBI" id="CHEBI:87947"/>
        <dbReference type="EC" id="3.2.2.n1"/>
    </reaction>
</comment>
<comment type="caution">
    <text evidence="7">The sequence shown here is derived from an EMBL/GenBank/DDBJ whole genome shotgun (WGS) entry which is preliminary data.</text>
</comment>
<dbReference type="GO" id="GO:0005829">
    <property type="term" value="C:cytosol"/>
    <property type="evidence" value="ECO:0007669"/>
    <property type="project" value="TreeGrafter"/>
</dbReference>
<organism evidence="7 8">
    <name type="scientific">Chlorella sorokiniana</name>
    <name type="common">Freshwater green alga</name>
    <dbReference type="NCBI Taxonomy" id="3076"/>
    <lineage>
        <taxon>Eukaryota</taxon>
        <taxon>Viridiplantae</taxon>
        <taxon>Chlorophyta</taxon>
        <taxon>core chlorophytes</taxon>
        <taxon>Trebouxiophyceae</taxon>
        <taxon>Chlorellales</taxon>
        <taxon>Chlorellaceae</taxon>
        <taxon>Chlorella clade</taxon>
        <taxon>Chlorella</taxon>
    </lineage>
</organism>
<evidence type="ECO:0000256" key="6">
    <source>
        <dbReference type="RuleBase" id="RU363015"/>
    </source>
</evidence>
<dbReference type="GO" id="GO:0009691">
    <property type="term" value="P:cytokinin biosynthetic process"/>
    <property type="evidence" value="ECO:0007669"/>
    <property type="project" value="UniProtKB-UniRule"/>
</dbReference>
<name>A0A2P6TXN5_CHLSO</name>
<keyword evidence="8" id="KW-1185">Reference proteome</keyword>
<comment type="function">
    <text evidence="6">Cytokinin-activating enzyme working in the direct activation pathway. Phosphoribohydrolase that converts inactive cytokinin nucleotides to the biologically active free-base forms.</text>
</comment>
<dbReference type="PANTHER" id="PTHR31223">
    <property type="entry name" value="LOG FAMILY PROTEIN YJL055W"/>
    <property type="match status" value="1"/>
</dbReference>
<proteinExistence type="inferred from homology"/>
<evidence type="ECO:0000256" key="2">
    <source>
        <dbReference type="ARBA" id="ARBA00012205"/>
    </source>
</evidence>
<evidence type="ECO:0000256" key="4">
    <source>
        <dbReference type="ARBA" id="ARBA00047718"/>
    </source>
</evidence>
<gene>
    <name evidence="7" type="ORF">C2E21_2670</name>
</gene>
<dbReference type="GO" id="GO:0102682">
    <property type="term" value="F:cytokinin riboside 5'-monophosphate phosphoribohydrolase activity"/>
    <property type="evidence" value="ECO:0007669"/>
    <property type="project" value="RHEA"/>
</dbReference>
<dbReference type="NCBIfam" id="TIGR00730">
    <property type="entry name" value="Rossman fold protein, TIGR00730 family"/>
    <property type="match status" value="1"/>
</dbReference>
<dbReference type="EMBL" id="LHPG02000004">
    <property type="protein sequence ID" value="PRW58826.1"/>
    <property type="molecule type" value="Genomic_DNA"/>
</dbReference>
<keyword evidence="3 6" id="KW-0203">Cytokinin biosynthesis</keyword>
<dbReference type="PANTHER" id="PTHR31223:SF70">
    <property type="entry name" value="LOG FAMILY PROTEIN YJL055W"/>
    <property type="match status" value="1"/>
</dbReference>
<dbReference type="SUPFAM" id="SSF102405">
    <property type="entry name" value="MCP/YpsA-like"/>
    <property type="match status" value="1"/>
</dbReference>
<accession>A0A2P6TXN5</accession>
<evidence type="ECO:0000256" key="3">
    <source>
        <dbReference type="ARBA" id="ARBA00022712"/>
    </source>
</evidence>
<dbReference type="AlphaFoldDB" id="A0A2P6TXN5"/>
<dbReference type="Proteomes" id="UP000239899">
    <property type="component" value="Unassembled WGS sequence"/>
</dbReference>
<dbReference type="InterPro" id="IPR005269">
    <property type="entry name" value="LOG"/>
</dbReference>
<comment type="catalytic activity">
    <reaction evidence="4 6">
        <text>N(6)-(dimethylallyl)adenosine 5'-phosphate + H2O = N(6)-dimethylallyladenine + D-ribose 5-phosphate</text>
        <dbReference type="Rhea" id="RHEA:48560"/>
        <dbReference type="ChEBI" id="CHEBI:15377"/>
        <dbReference type="ChEBI" id="CHEBI:17660"/>
        <dbReference type="ChEBI" id="CHEBI:57526"/>
        <dbReference type="ChEBI" id="CHEBI:78346"/>
        <dbReference type="EC" id="3.2.2.n1"/>
    </reaction>
</comment>
<dbReference type="Gene3D" id="3.40.50.450">
    <property type="match status" value="1"/>
</dbReference>
<evidence type="ECO:0000313" key="7">
    <source>
        <dbReference type="EMBL" id="PRW58826.1"/>
    </source>
</evidence>
<evidence type="ECO:0000256" key="5">
    <source>
        <dbReference type="ARBA" id="ARBA00049153"/>
    </source>
</evidence>
<comment type="similarity">
    <text evidence="1 6">Belongs to the LOG family.</text>
</comment>
<dbReference type="OrthoDB" id="414463at2759"/>
<dbReference type="InterPro" id="IPR031100">
    <property type="entry name" value="LOG_fam"/>
</dbReference>
<sequence>MAAENGASETKQFKKIAVFCGASSGSSPVYVEAAKALGEEMVRRGIGLVYGGGNVGLMGAIAETVGSGLGGDSVIGVIPAALEPREISGTTVGEIRVVESMHERKAIMFDEADAFISIPGGYGTLDETLEITTWHQLGYHQKPVGILNINGFFDKLLEFLDHATAEGFIRPSSRAILISAAMPAELIDKLAAYQPGPSLIKLASEGKLGVHERG</sequence>
<reference evidence="7 8" key="1">
    <citation type="journal article" date="2018" name="Plant J.">
        <title>Genome sequences of Chlorella sorokiniana UTEX 1602 and Micractinium conductrix SAG 241.80: implications to maltose excretion by a green alga.</title>
        <authorList>
            <person name="Arriola M.B."/>
            <person name="Velmurugan N."/>
            <person name="Zhang Y."/>
            <person name="Plunkett M.H."/>
            <person name="Hondzo H."/>
            <person name="Barney B.M."/>
        </authorList>
    </citation>
    <scope>NUCLEOTIDE SEQUENCE [LARGE SCALE GENOMIC DNA]</scope>
    <source>
        <strain evidence="8">UTEX 1602</strain>
    </source>
</reference>
<evidence type="ECO:0000256" key="1">
    <source>
        <dbReference type="ARBA" id="ARBA00006763"/>
    </source>
</evidence>
<keyword evidence="6" id="KW-0378">Hydrolase</keyword>